<feature type="region of interest" description="Disordered" evidence="1">
    <location>
        <begin position="1"/>
        <end position="26"/>
    </location>
</feature>
<gene>
    <name evidence="3" type="ORF">E6H04_06780</name>
</gene>
<feature type="compositionally biased region" description="Low complexity" evidence="1">
    <location>
        <begin position="15"/>
        <end position="26"/>
    </location>
</feature>
<feature type="transmembrane region" description="Helical" evidence="2">
    <location>
        <begin position="39"/>
        <end position="59"/>
    </location>
</feature>
<feature type="transmembrane region" description="Helical" evidence="2">
    <location>
        <begin position="66"/>
        <end position="89"/>
    </location>
</feature>
<dbReference type="AlphaFoldDB" id="A0A537JD10"/>
<protein>
    <submittedName>
        <fullName evidence="3">Uncharacterized protein</fullName>
    </submittedName>
</protein>
<keyword evidence="2" id="KW-0812">Transmembrane</keyword>
<dbReference type="Proteomes" id="UP000320048">
    <property type="component" value="Unassembled WGS sequence"/>
</dbReference>
<evidence type="ECO:0000256" key="1">
    <source>
        <dbReference type="SAM" id="MobiDB-lite"/>
    </source>
</evidence>
<name>A0A537JD10_9BACT</name>
<evidence type="ECO:0000313" key="3">
    <source>
        <dbReference type="EMBL" id="TMI81421.1"/>
    </source>
</evidence>
<keyword evidence="2" id="KW-0472">Membrane</keyword>
<feature type="region of interest" description="Disordered" evidence="1">
    <location>
        <begin position="99"/>
        <end position="126"/>
    </location>
</feature>
<proteinExistence type="predicted"/>
<keyword evidence="2" id="KW-1133">Transmembrane helix</keyword>
<sequence>MADSRSRGEIAPGTVVPSAPADAAPSVEDPGSLLWLNNALQILSTAAWYVAAPFIPLSLASQGTPVGVIGGIIGFSGVVPLLIALHAGAPVTIPVDAWEIDEESPPGSTGAPWSDSSGEAKRRSSA</sequence>
<organism evidence="3 4">
    <name type="scientific">Candidatus Segetimicrobium genomatis</name>
    <dbReference type="NCBI Taxonomy" id="2569760"/>
    <lineage>
        <taxon>Bacteria</taxon>
        <taxon>Bacillati</taxon>
        <taxon>Candidatus Sysuimicrobiota</taxon>
        <taxon>Candidatus Sysuimicrobiia</taxon>
        <taxon>Candidatus Sysuimicrobiales</taxon>
        <taxon>Candidatus Segetimicrobiaceae</taxon>
        <taxon>Candidatus Segetimicrobium</taxon>
    </lineage>
</organism>
<evidence type="ECO:0000256" key="2">
    <source>
        <dbReference type="SAM" id="Phobius"/>
    </source>
</evidence>
<dbReference type="EMBL" id="VBAO01000173">
    <property type="protein sequence ID" value="TMI81421.1"/>
    <property type="molecule type" value="Genomic_DNA"/>
</dbReference>
<accession>A0A537JD10</accession>
<evidence type="ECO:0000313" key="4">
    <source>
        <dbReference type="Proteomes" id="UP000320048"/>
    </source>
</evidence>
<reference evidence="3 4" key="1">
    <citation type="journal article" date="2019" name="Nat. Microbiol.">
        <title>Mediterranean grassland soil C-N compound turnover is dependent on rainfall and depth, and is mediated by genomically divergent microorganisms.</title>
        <authorList>
            <person name="Diamond S."/>
            <person name="Andeer P.F."/>
            <person name="Li Z."/>
            <person name="Crits-Christoph A."/>
            <person name="Burstein D."/>
            <person name="Anantharaman K."/>
            <person name="Lane K.R."/>
            <person name="Thomas B.C."/>
            <person name="Pan C."/>
            <person name="Northen T.R."/>
            <person name="Banfield J.F."/>
        </authorList>
    </citation>
    <scope>NUCLEOTIDE SEQUENCE [LARGE SCALE GENOMIC DNA]</scope>
    <source>
        <strain evidence="3">NP_7</strain>
    </source>
</reference>
<comment type="caution">
    <text evidence="3">The sequence shown here is derived from an EMBL/GenBank/DDBJ whole genome shotgun (WGS) entry which is preliminary data.</text>
</comment>